<name>A0ACD3A6Z1_9AGAR</name>
<proteinExistence type="predicted"/>
<dbReference type="Proteomes" id="UP000308600">
    <property type="component" value="Unassembled WGS sequence"/>
</dbReference>
<sequence length="196" mass="21384">MNGTVLGAMPTSLVILRYERIPADSFVPLLVVTPPVLRLAANISTESSPSAPKVLHTSWDILVSAAAARWKGSPLGHVSLRPNGFLFCPESLAHHLMSSTKKRLRNATNPVEIYPRLIPRGTCFSNGSPLVDYGQIEKGIAVIYTVNGQKSVGCSFLMAKKLPRAESPLSLWFSANTPYFRTRKEGMAFGEIKEST</sequence>
<accession>A0ACD3A6Z1</accession>
<keyword evidence="2" id="KW-1185">Reference proteome</keyword>
<gene>
    <name evidence="1" type="ORF">BDN72DRAFT_863811</name>
</gene>
<reference evidence="1 2" key="1">
    <citation type="journal article" date="2019" name="Nat. Ecol. Evol.">
        <title>Megaphylogeny resolves global patterns of mushroom evolution.</title>
        <authorList>
            <person name="Varga T."/>
            <person name="Krizsan K."/>
            <person name="Foldi C."/>
            <person name="Dima B."/>
            <person name="Sanchez-Garcia M."/>
            <person name="Sanchez-Ramirez S."/>
            <person name="Szollosi G.J."/>
            <person name="Szarkandi J.G."/>
            <person name="Papp V."/>
            <person name="Albert L."/>
            <person name="Andreopoulos W."/>
            <person name="Angelini C."/>
            <person name="Antonin V."/>
            <person name="Barry K.W."/>
            <person name="Bougher N.L."/>
            <person name="Buchanan P."/>
            <person name="Buyck B."/>
            <person name="Bense V."/>
            <person name="Catcheside P."/>
            <person name="Chovatia M."/>
            <person name="Cooper J."/>
            <person name="Damon W."/>
            <person name="Desjardin D."/>
            <person name="Finy P."/>
            <person name="Geml J."/>
            <person name="Haridas S."/>
            <person name="Hughes K."/>
            <person name="Justo A."/>
            <person name="Karasinski D."/>
            <person name="Kautmanova I."/>
            <person name="Kiss B."/>
            <person name="Kocsube S."/>
            <person name="Kotiranta H."/>
            <person name="LaButti K.M."/>
            <person name="Lechner B.E."/>
            <person name="Liimatainen K."/>
            <person name="Lipzen A."/>
            <person name="Lukacs Z."/>
            <person name="Mihaltcheva S."/>
            <person name="Morgado L.N."/>
            <person name="Niskanen T."/>
            <person name="Noordeloos M.E."/>
            <person name="Ohm R.A."/>
            <person name="Ortiz-Santana B."/>
            <person name="Ovrebo C."/>
            <person name="Racz N."/>
            <person name="Riley R."/>
            <person name="Savchenko A."/>
            <person name="Shiryaev A."/>
            <person name="Soop K."/>
            <person name="Spirin V."/>
            <person name="Szebenyi C."/>
            <person name="Tomsovsky M."/>
            <person name="Tulloss R.E."/>
            <person name="Uehling J."/>
            <person name="Grigoriev I.V."/>
            <person name="Vagvolgyi C."/>
            <person name="Papp T."/>
            <person name="Martin F.M."/>
            <person name="Miettinen O."/>
            <person name="Hibbett D.S."/>
            <person name="Nagy L.G."/>
        </authorList>
    </citation>
    <scope>NUCLEOTIDE SEQUENCE [LARGE SCALE GENOMIC DNA]</scope>
    <source>
        <strain evidence="1 2">NL-1719</strain>
    </source>
</reference>
<evidence type="ECO:0000313" key="1">
    <source>
        <dbReference type="EMBL" id="TFK61175.1"/>
    </source>
</evidence>
<organism evidence="1 2">
    <name type="scientific">Pluteus cervinus</name>
    <dbReference type="NCBI Taxonomy" id="181527"/>
    <lineage>
        <taxon>Eukaryota</taxon>
        <taxon>Fungi</taxon>
        <taxon>Dikarya</taxon>
        <taxon>Basidiomycota</taxon>
        <taxon>Agaricomycotina</taxon>
        <taxon>Agaricomycetes</taxon>
        <taxon>Agaricomycetidae</taxon>
        <taxon>Agaricales</taxon>
        <taxon>Pluteineae</taxon>
        <taxon>Pluteaceae</taxon>
        <taxon>Pluteus</taxon>
    </lineage>
</organism>
<dbReference type="EMBL" id="ML208687">
    <property type="protein sequence ID" value="TFK61175.1"/>
    <property type="molecule type" value="Genomic_DNA"/>
</dbReference>
<protein>
    <submittedName>
        <fullName evidence="1">Uncharacterized protein</fullName>
    </submittedName>
</protein>
<evidence type="ECO:0000313" key="2">
    <source>
        <dbReference type="Proteomes" id="UP000308600"/>
    </source>
</evidence>